<evidence type="ECO:0000259" key="6">
    <source>
        <dbReference type="PROSITE" id="PS51094"/>
    </source>
</evidence>
<dbReference type="Gene3D" id="1.10.10.10">
    <property type="entry name" value="Winged helix-like DNA-binding domain superfamily/Winged helix DNA-binding domain"/>
    <property type="match status" value="1"/>
</dbReference>
<dbReference type="Gene3D" id="1.10.1790.10">
    <property type="entry name" value="PRD domain"/>
    <property type="match status" value="1"/>
</dbReference>
<dbReference type="Proteomes" id="UP000215144">
    <property type="component" value="Chromosome 1"/>
</dbReference>
<dbReference type="InterPro" id="IPR050661">
    <property type="entry name" value="BglG_antiterminators"/>
</dbReference>
<name>A0A239WCS7_STRAI</name>
<dbReference type="CDD" id="cd05568">
    <property type="entry name" value="PTS_IIB_bgl_like"/>
    <property type="match status" value="1"/>
</dbReference>
<dbReference type="OrthoDB" id="3239954at2"/>
<dbReference type="InterPro" id="IPR011608">
    <property type="entry name" value="PRD"/>
</dbReference>
<dbReference type="Gene3D" id="3.40.50.2300">
    <property type="match status" value="1"/>
</dbReference>
<keyword evidence="2" id="KW-0677">Repeat</keyword>
<dbReference type="RefSeq" id="WP_017768637.1">
    <property type="nucleotide sequence ID" value="NZ_LT906454.1"/>
</dbReference>
<evidence type="ECO:0000256" key="4">
    <source>
        <dbReference type="ARBA" id="ARBA00023159"/>
    </source>
</evidence>
<dbReference type="KEGG" id="saco:SAME_00152"/>
<dbReference type="Gene3D" id="3.40.930.10">
    <property type="entry name" value="Mannitol-specific EII, Chain A"/>
    <property type="match status" value="1"/>
</dbReference>
<dbReference type="PROSITE" id="PS51372">
    <property type="entry name" value="PRD_2"/>
    <property type="match status" value="1"/>
</dbReference>
<dbReference type="AlphaFoldDB" id="A0A239WCS7"/>
<feature type="domain" description="PRD" evidence="7">
    <location>
        <begin position="292"/>
        <end position="399"/>
    </location>
</feature>
<feature type="domain" description="PTS EIIA type-2" evidence="6">
    <location>
        <begin position="503"/>
        <end position="645"/>
    </location>
</feature>
<keyword evidence="3" id="KW-0805">Transcription regulation</keyword>
<dbReference type="EMBL" id="LT906454">
    <property type="protein sequence ID" value="SNV32415.1"/>
    <property type="molecule type" value="Genomic_DNA"/>
</dbReference>
<proteinExistence type="predicted"/>
<dbReference type="InterPro" id="IPR036634">
    <property type="entry name" value="PRD_sf"/>
</dbReference>
<dbReference type="SUPFAM" id="SSF63520">
    <property type="entry name" value="PTS-regulatory domain, PRD"/>
    <property type="match status" value="1"/>
</dbReference>
<dbReference type="SUPFAM" id="SSF55804">
    <property type="entry name" value="Phoshotransferase/anion transport protein"/>
    <property type="match status" value="1"/>
</dbReference>
<accession>A0A239WCS7</accession>
<gene>
    <name evidence="8" type="primary">licR_2</name>
    <name evidence="8" type="ORF">SAMEA4504048_00152</name>
</gene>
<evidence type="ECO:0000256" key="2">
    <source>
        <dbReference type="ARBA" id="ARBA00022737"/>
    </source>
</evidence>
<dbReference type="InterPro" id="IPR007737">
    <property type="entry name" value="Mga_HTH"/>
</dbReference>
<dbReference type="InterPro" id="IPR002178">
    <property type="entry name" value="PTS_EIIA_type-2_dom"/>
</dbReference>
<evidence type="ECO:0000256" key="1">
    <source>
        <dbReference type="ARBA" id="ARBA00022679"/>
    </source>
</evidence>
<reference evidence="8 9" key="1">
    <citation type="submission" date="2017-06" db="EMBL/GenBank/DDBJ databases">
        <authorList>
            <consortium name="Pathogen Informatics"/>
        </authorList>
    </citation>
    <scope>NUCLEOTIDE SEQUENCE [LARGE SCALE GENOMIC DNA]</scope>
    <source>
        <strain evidence="8 9">NCTC11291</strain>
    </source>
</reference>
<dbReference type="GO" id="GO:0008982">
    <property type="term" value="F:protein-N(PI)-phosphohistidine-sugar phosphotransferase activity"/>
    <property type="evidence" value="ECO:0007669"/>
    <property type="project" value="InterPro"/>
</dbReference>
<dbReference type="PROSITE" id="PS51094">
    <property type="entry name" value="PTS_EIIA_TYPE_2"/>
    <property type="match status" value="1"/>
</dbReference>
<dbReference type="Pfam" id="PF05043">
    <property type="entry name" value="Mga"/>
    <property type="match status" value="1"/>
</dbReference>
<keyword evidence="5" id="KW-0804">Transcription</keyword>
<dbReference type="SUPFAM" id="SSF52794">
    <property type="entry name" value="PTS system IIB component-like"/>
    <property type="match status" value="1"/>
</dbReference>
<dbReference type="PANTHER" id="PTHR30185:SF18">
    <property type="entry name" value="TRANSCRIPTIONAL REGULATOR MTLR"/>
    <property type="match status" value="1"/>
</dbReference>
<dbReference type="InterPro" id="IPR016152">
    <property type="entry name" value="PTrfase/Anion_transptr"/>
</dbReference>
<dbReference type="InterPro" id="IPR013196">
    <property type="entry name" value="HTH_11"/>
</dbReference>
<dbReference type="GO" id="GO:0006355">
    <property type="term" value="P:regulation of DNA-templated transcription"/>
    <property type="evidence" value="ECO:0007669"/>
    <property type="project" value="InterPro"/>
</dbReference>
<dbReference type="PANTHER" id="PTHR30185">
    <property type="entry name" value="CRYPTIC BETA-GLUCOSIDE BGL OPERON ANTITERMINATOR"/>
    <property type="match status" value="1"/>
</dbReference>
<dbReference type="Pfam" id="PF00359">
    <property type="entry name" value="PTS_EIIA_2"/>
    <property type="match status" value="1"/>
</dbReference>
<evidence type="ECO:0000256" key="3">
    <source>
        <dbReference type="ARBA" id="ARBA00023015"/>
    </source>
</evidence>
<keyword evidence="1" id="KW-0808">Transferase</keyword>
<sequence length="647" mass="74779">MNSRQIDVLITLLDQKDFISASRLSKELQVSTKTIYSDLKALDQLLLSKNLTLIKVPRHGIYIEGEQSQKTRLLVELHQQYNKDNVYHDYQDREMIYLKQFILEGDSQRVLDLSVSLYLSETSVRRDLEKLEEALSSFNLYLSKKQGVMTLEGREQDVRYFYRSHLLSKFGSDVTTDQFESCLAALFGLDLVIRVREAVNNVSSLFSFSIPSHLEIYLLLDLLIARSRITKHHYIENIDNSIEEDLRQLEVYPFAGELLSRTLQLPVDCLPHNDIKQICLTILSLSYVPLHYHNKEFQLLTEQLIAKVSDLSGIHFREDKDLQKKIENHIRPMFYRLKNGIHLESQTTEEIKKRYSILFNIVWLASKDLSDTYHITFWDAEIAFLTIYFQIAVEKVAKPLAIYVVCQHGLATSELIISTLKRLISPYDYLKTIDLKQFDSQKVKEADMIVSSVDLGPLCSSYILVSPILTHHDIEAVRKQYESLVDGNRKTLSVINDHNYVNQSLVKKLIGNRVYLEKDLSQMRDCICYLVDKDNTENDRERLLDAILSRECLGSTSVYTGIALPHAAPEMVGHSHLSLLTLKNPIRWGANKVQVVMLIAIKEGEEAFYKDALIYIYSKIDNQDFIRKLAEATDKKYFMRILLGEES</sequence>
<evidence type="ECO:0000259" key="7">
    <source>
        <dbReference type="PROSITE" id="PS51372"/>
    </source>
</evidence>
<dbReference type="Pfam" id="PF00874">
    <property type="entry name" value="PRD"/>
    <property type="match status" value="1"/>
</dbReference>
<dbReference type="Pfam" id="PF08279">
    <property type="entry name" value="HTH_11"/>
    <property type="match status" value="1"/>
</dbReference>
<evidence type="ECO:0000256" key="5">
    <source>
        <dbReference type="ARBA" id="ARBA00023163"/>
    </source>
</evidence>
<dbReference type="InterPro" id="IPR036388">
    <property type="entry name" value="WH-like_DNA-bd_sf"/>
</dbReference>
<organism evidence="8 9">
    <name type="scientific">Streptococcus acidominimus</name>
    <dbReference type="NCBI Taxonomy" id="1326"/>
    <lineage>
        <taxon>Bacteria</taxon>
        <taxon>Bacillati</taxon>
        <taxon>Bacillota</taxon>
        <taxon>Bacilli</taxon>
        <taxon>Lactobacillales</taxon>
        <taxon>Streptococcaceae</taxon>
        <taxon>Streptococcus</taxon>
    </lineage>
</organism>
<keyword evidence="4" id="KW-0010">Activator</keyword>
<evidence type="ECO:0000313" key="8">
    <source>
        <dbReference type="EMBL" id="SNV32415.1"/>
    </source>
</evidence>
<dbReference type="GO" id="GO:0009401">
    <property type="term" value="P:phosphoenolpyruvate-dependent sugar phosphotransferase system"/>
    <property type="evidence" value="ECO:0007669"/>
    <property type="project" value="InterPro"/>
</dbReference>
<dbReference type="InterPro" id="IPR036095">
    <property type="entry name" value="PTS_EIIB-like_sf"/>
</dbReference>
<evidence type="ECO:0000313" key="9">
    <source>
        <dbReference type="Proteomes" id="UP000215144"/>
    </source>
</evidence>
<protein>
    <submittedName>
        <fullName evidence="8">PRD domain/PTS system IIA domain protein</fullName>
    </submittedName>
</protein>